<evidence type="ECO:0000256" key="2">
    <source>
        <dbReference type="ARBA" id="ARBA00022729"/>
    </source>
</evidence>
<dbReference type="InterPro" id="IPR002509">
    <property type="entry name" value="NODB_dom"/>
</dbReference>
<dbReference type="SUPFAM" id="SSF88713">
    <property type="entry name" value="Glycoside hydrolase/deacetylase"/>
    <property type="match status" value="1"/>
</dbReference>
<dbReference type="Proteomes" id="UP000658980">
    <property type="component" value="Unassembled WGS sequence"/>
</dbReference>
<reference evidence="4 5" key="1">
    <citation type="submission" date="2020-08" db="EMBL/GenBank/DDBJ databases">
        <title>A Genomic Blueprint of the Chicken Gut Microbiome.</title>
        <authorList>
            <person name="Gilroy R."/>
            <person name="Ravi A."/>
            <person name="Getino M."/>
            <person name="Pursley I."/>
            <person name="Horton D.L."/>
            <person name="Alikhan N.-F."/>
            <person name="Baker D."/>
            <person name="Gharbi K."/>
            <person name="Hall N."/>
            <person name="Watson M."/>
            <person name="Adriaenssens E.M."/>
            <person name="Foster-Nyarko E."/>
            <person name="Jarju S."/>
            <person name="Secka A."/>
            <person name="Antonio M."/>
            <person name="Oren A."/>
            <person name="Chaudhuri R."/>
            <person name="La Ragione R.M."/>
            <person name="Hildebrand F."/>
            <person name="Pallen M.J."/>
        </authorList>
    </citation>
    <scope>NUCLEOTIDE SEQUENCE [LARGE SCALE GENOMIC DNA]</scope>
    <source>
        <strain evidence="4 5">Sa1BUA13</strain>
    </source>
</reference>
<dbReference type="EMBL" id="JACSPU010000001">
    <property type="protein sequence ID" value="MBD8013449.1"/>
    <property type="molecule type" value="Genomic_DNA"/>
</dbReference>
<dbReference type="RefSeq" id="WP_191713698.1">
    <property type="nucleotide sequence ID" value="NZ_JACSPU010000001.1"/>
</dbReference>
<comment type="subcellular location">
    <subcellularLocation>
        <location evidence="1">Secreted</location>
    </subcellularLocation>
</comment>
<evidence type="ECO:0000259" key="3">
    <source>
        <dbReference type="PROSITE" id="PS51677"/>
    </source>
</evidence>
<dbReference type="Gene3D" id="3.20.20.370">
    <property type="entry name" value="Glycoside hydrolase/deacetylase"/>
    <property type="match status" value="1"/>
</dbReference>
<name>A0ABR8W8W2_9BACL</name>
<feature type="domain" description="NodB homology" evidence="3">
    <location>
        <begin position="108"/>
        <end position="298"/>
    </location>
</feature>
<evidence type="ECO:0000256" key="1">
    <source>
        <dbReference type="ARBA" id="ARBA00004613"/>
    </source>
</evidence>
<evidence type="ECO:0000313" key="5">
    <source>
        <dbReference type="Proteomes" id="UP000658980"/>
    </source>
</evidence>
<dbReference type="InterPro" id="IPR011330">
    <property type="entry name" value="Glyco_hydro/deAcase_b/a-brl"/>
</dbReference>
<dbReference type="PANTHER" id="PTHR34216:SF3">
    <property type="entry name" value="POLY-BETA-1,6-N-ACETYL-D-GLUCOSAMINE N-DEACETYLASE"/>
    <property type="match status" value="1"/>
</dbReference>
<protein>
    <submittedName>
        <fullName evidence="4">Polysaccharide deacetylase family protein</fullName>
    </submittedName>
</protein>
<sequence length="298" mass="33100">MRKIGLIISIFILAFSCFVFFSIQNTGNSNEEATLADPKIGLVSNSTGSIEIPVLMYHILLPGRNDSISVDPARFKEQMLALASAGYNTITEAELLDYLEQKAALPEKPILITFDDGYLSNYTEAFPILKELNMKASIYVVASRIFEDSGSIAGEYPKISWKQAREMRGTISIQSHTWDSHSKQDNVQLQSRGLITGPMQMENGMETQAEFEERVYADFMASKNAIEQNVGTQVTAISYPYGDYSADTIRLAEKAGYKMAFTVNSGMNSQSSLPFELKRITADGEYSGIELINRIEAN</sequence>
<dbReference type="PROSITE" id="PS51257">
    <property type="entry name" value="PROKAR_LIPOPROTEIN"/>
    <property type="match status" value="1"/>
</dbReference>
<organism evidence="4 5">
    <name type="scientific">Planococcus wigleyi</name>
    <dbReference type="NCBI Taxonomy" id="2762216"/>
    <lineage>
        <taxon>Bacteria</taxon>
        <taxon>Bacillati</taxon>
        <taxon>Bacillota</taxon>
        <taxon>Bacilli</taxon>
        <taxon>Bacillales</taxon>
        <taxon>Caryophanaceae</taxon>
        <taxon>Planococcus</taxon>
    </lineage>
</organism>
<dbReference type="PANTHER" id="PTHR34216">
    <property type="match status" value="1"/>
</dbReference>
<comment type="caution">
    <text evidence="4">The sequence shown here is derived from an EMBL/GenBank/DDBJ whole genome shotgun (WGS) entry which is preliminary data.</text>
</comment>
<accession>A0ABR8W8W2</accession>
<dbReference type="CDD" id="cd10969">
    <property type="entry name" value="CE4_Ecf1_like_5s"/>
    <property type="match status" value="1"/>
</dbReference>
<keyword evidence="5" id="KW-1185">Reference proteome</keyword>
<dbReference type="Pfam" id="PF01522">
    <property type="entry name" value="Polysacc_deac_1"/>
    <property type="match status" value="1"/>
</dbReference>
<proteinExistence type="predicted"/>
<keyword evidence="2" id="KW-0732">Signal</keyword>
<dbReference type="InterPro" id="IPR051398">
    <property type="entry name" value="Polysacch_Deacetylase"/>
</dbReference>
<dbReference type="PROSITE" id="PS51677">
    <property type="entry name" value="NODB"/>
    <property type="match status" value="1"/>
</dbReference>
<evidence type="ECO:0000313" key="4">
    <source>
        <dbReference type="EMBL" id="MBD8013449.1"/>
    </source>
</evidence>
<gene>
    <name evidence="4" type="ORF">H9630_01370</name>
</gene>